<dbReference type="Proteomes" id="UP000427071">
    <property type="component" value="Chromosome"/>
</dbReference>
<reference evidence="2" key="1">
    <citation type="submission" date="2019-11" db="EMBL/GenBank/DDBJ databases">
        <title>Complete genome sequence of Corynebacterium kalinowskii 1959, a novel Corynebacterium species isolated from soil of a small paddock in Vilsendorf, Germany.</title>
        <authorList>
            <person name="Schaffert L."/>
            <person name="Ruwe M."/>
            <person name="Milse J."/>
            <person name="Hanuschka K."/>
            <person name="Ortseifen V."/>
            <person name="Droste J."/>
            <person name="Brandt D."/>
            <person name="Schlueter L."/>
            <person name="Kutter Y."/>
            <person name="Vinke S."/>
            <person name="Viehoefer P."/>
            <person name="Jacob L."/>
            <person name="Luebke N.-C."/>
            <person name="Schulte-Berndt E."/>
            <person name="Hain C."/>
            <person name="Linder M."/>
            <person name="Schmidt P."/>
            <person name="Wollenschlaeger L."/>
            <person name="Luttermann T."/>
            <person name="Thieme E."/>
            <person name="Hassa J."/>
            <person name="Haak M."/>
            <person name="Wittchen M."/>
            <person name="Mentz A."/>
            <person name="Persicke M."/>
            <person name="Busche T."/>
            <person name="Ruckert C."/>
        </authorList>
    </citation>
    <scope>NUCLEOTIDE SEQUENCE [LARGE SCALE GENOMIC DNA]</scope>
    <source>
        <strain evidence="2">1959</strain>
    </source>
</reference>
<protein>
    <submittedName>
        <fullName evidence="1">Uncharacterized protein</fullName>
    </submittedName>
</protein>
<dbReference type="EMBL" id="CP046452">
    <property type="protein sequence ID" value="QGU03029.1"/>
    <property type="molecule type" value="Genomic_DNA"/>
</dbReference>
<evidence type="ECO:0000313" key="1">
    <source>
        <dbReference type="EMBL" id="QGU03029.1"/>
    </source>
</evidence>
<dbReference type="KEGG" id="ckw:CKALI_10900"/>
<keyword evidence="2" id="KW-1185">Reference proteome</keyword>
<name>A0A6B8VJ17_9CORY</name>
<organism evidence="1 2">
    <name type="scientific">Corynebacterium kalinowskii</name>
    <dbReference type="NCBI Taxonomy" id="2675216"/>
    <lineage>
        <taxon>Bacteria</taxon>
        <taxon>Bacillati</taxon>
        <taxon>Actinomycetota</taxon>
        <taxon>Actinomycetes</taxon>
        <taxon>Mycobacteriales</taxon>
        <taxon>Corynebacteriaceae</taxon>
        <taxon>Corynebacterium</taxon>
    </lineage>
</organism>
<proteinExistence type="predicted"/>
<gene>
    <name evidence="1" type="ORF">CKALI_10900</name>
</gene>
<evidence type="ECO:0000313" key="2">
    <source>
        <dbReference type="Proteomes" id="UP000427071"/>
    </source>
</evidence>
<dbReference type="RefSeq" id="WP_156193354.1">
    <property type="nucleotide sequence ID" value="NZ_CP046452.1"/>
</dbReference>
<accession>A0A6B8VJ17</accession>
<dbReference type="AlphaFoldDB" id="A0A6B8VJ17"/>
<sequence length="244" mass="27716">MASFDDQAIEKFFDQIEATLSSALPFNDEDVHFSVDLNADNGIYVAEFEVPLYHGYGTVGSFRELTKPPSDLFQVFIRYQMGSDRNRQHLTVQYSKFELRVHTSPGVRFEYEREKNNVPAAHIHFSGMGGLLTPALMKNFSGRNKGKGKAKKGGQIQSVHFPVGGHRFRPSLEDFLYFVIEECGFTGLHGWEKKLQDSRNVWFDHQLSASVRDHPEHAAEALRKLGYKVESPATPPSVNRHDGW</sequence>